<organism evidence="2 3">
    <name type="scientific">Trichonephila inaurata madagascariensis</name>
    <dbReference type="NCBI Taxonomy" id="2747483"/>
    <lineage>
        <taxon>Eukaryota</taxon>
        <taxon>Metazoa</taxon>
        <taxon>Ecdysozoa</taxon>
        <taxon>Arthropoda</taxon>
        <taxon>Chelicerata</taxon>
        <taxon>Arachnida</taxon>
        <taxon>Araneae</taxon>
        <taxon>Araneomorphae</taxon>
        <taxon>Entelegynae</taxon>
        <taxon>Araneoidea</taxon>
        <taxon>Nephilidae</taxon>
        <taxon>Trichonephila</taxon>
        <taxon>Trichonephila inaurata</taxon>
    </lineage>
</organism>
<protein>
    <submittedName>
        <fullName evidence="2">Uncharacterized protein</fullName>
    </submittedName>
</protein>
<evidence type="ECO:0000256" key="1">
    <source>
        <dbReference type="SAM" id="MobiDB-lite"/>
    </source>
</evidence>
<sequence>MAPGNQQSLGCEDCERSKRQNCAADDPHRNAINLSFGQRPIVFAAPIVAPSRGGHRSSAGGGRPTIPFFQPTAPRFE</sequence>
<proteinExistence type="predicted"/>
<comment type="caution">
    <text evidence="2">The sequence shown here is derived from an EMBL/GenBank/DDBJ whole genome shotgun (WGS) entry which is preliminary data.</text>
</comment>
<reference evidence="2" key="1">
    <citation type="submission" date="2020-08" db="EMBL/GenBank/DDBJ databases">
        <title>Multicomponent nature underlies the extraordinary mechanical properties of spider dragline silk.</title>
        <authorList>
            <person name="Kono N."/>
            <person name="Nakamura H."/>
            <person name="Mori M."/>
            <person name="Yoshida Y."/>
            <person name="Ohtoshi R."/>
            <person name="Malay A.D."/>
            <person name="Moran D.A.P."/>
            <person name="Tomita M."/>
            <person name="Numata K."/>
            <person name="Arakawa K."/>
        </authorList>
    </citation>
    <scope>NUCLEOTIDE SEQUENCE</scope>
</reference>
<feature type="region of interest" description="Disordered" evidence="1">
    <location>
        <begin position="50"/>
        <end position="77"/>
    </location>
</feature>
<dbReference type="Proteomes" id="UP000886998">
    <property type="component" value="Unassembled WGS sequence"/>
</dbReference>
<accession>A0A8X6XTY0</accession>
<keyword evidence="3" id="KW-1185">Reference proteome</keyword>
<dbReference type="AlphaFoldDB" id="A0A8X6XTY0"/>
<evidence type="ECO:0000313" key="2">
    <source>
        <dbReference type="EMBL" id="GFY59469.1"/>
    </source>
</evidence>
<gene>
    <name evidence="2" type="ORF">TNIN_82451</name>
</gene>
<evidence type="ECO:0000313" key="3">
    <source>
        <dbReference type="Proteomes" id="UP000886998"/>
    </source>
</evidence>
<name>A0A8X6XTY0_9ARAC</name>
<dbReference type="EMBL" id="BMAV01012632">
    <property type="protein sequence ID" value="GFY59469.1"/>
    <property type="molecule type" value="Genomic_DNA"/>
</dbReference>